<organism evidence="2 3">
    <name type="scientific">Sphingobium agri</name>
    <dbReference type="NCBI Taxonomy" id="2933566"/>
    <lineage>
        <taxon>Bacteria</taxon>
        <taxon>Pseudomonadati</taxon>
        <taxon>Pseudomonadota</taxon>
        <taxon>Alphaproteobacteria</taxon>
        <taxon>Sphingomonadales</taxon>
        <taxon>Sphingomonadaceae</taxon>
        <taxon>Sphingobium</taxon>
    </lineage>
</organism>
<proteinExistence type="predicted"/>
<name>A0ABT0E1Y2_9SPHN</name>
<reference evidence="2 3" key="1">
    <citation type="submission" date="2022-04" db="EMBL/GenBank/DDBJ databases">
        <authorList>
            <person name="Huq M.A."/>
        </authorList>
    </citation>
    <scope>NUCLEOTIDE SEQUENCE [LARGE SCALE GENOMIC DNA]</scope>
    <source>
        <strain evidence="2 3">MAH-33</strain>
    </source>
</reference>
<dbReference type="PANTHER" id="PTHR20883:SF48">
    <property type="entry name" value="ECTOINE DIOXYGENASE"/>
    <property type="match status" value="1"/>
</dbReference>
<dbReference type="RefSeq" id="WP_247234530.1">
    <property type="nucleotide sequence ID" value="NZ_JALKHS010000020.1"/>
</dbReference>
<dbReference type="SUPFAM" id="SSF51197">
    <property type="entry name" value="Clavaminate synthase-like"/>
    <property type="match status" value="1"/>
</dbReference>
<keyword evidence="2" id="KW-0223">Dioxygenase</keyword>
<keyword evidence="2" id="KW-0560">Oxidoreductase</keyword>
<protein>
    <submittedName>
        <fullName evidence="2">Phytanoyl-CoA dioxygenase family protein</fullName>
    </submittedName>
</protein>
<comment type="cofactor">
    <cofactor evidence="1">
        <name>Fe(2+)</name>
        <dbReference type="ChEBI" id="CHEBI:29033"/>
    </cofactor>
</comment>
<dbReference type="GO" id="GO:0051213">
    <property type="term" value="F:dioxygenase activity"/>
    <property type="evidence" value="ECO:0007669"/>
    <property type="project" value="UniProtKB-KW"/>
</dbReference>
<comment type="caution">
    <text evidence="2">The sequence shown here is derived from an EMBL/GenBank/DDBJ whole genome shotgun (WGS) entry which is preliminary data.</text>
</comment>
<sequence length="318" mass="35937">MTNIFPGLPLIESPLFPKLKGSLGLTPQEEQIATDLHEKGYAVFSFPDADLDTRIERIKHNLGPRYGIDFEDSQSNKTLGERRIQDAWSFDEDVRAIASNEAVLGLLSRLYGRRAFPFQTLNFPVGTQQDAHSDSVHFSSLPERFMCGVWLAMEDISSEAGPLFYYPGSHRWPIMSNALIGRRGYGGDLSSAQDPYSRAWCALCEAHGAQEETFLARKGQALIWCANLLHGGSRQSDPCLTRWSQVTHYYFDDCIYYTPAFSDEVVGRLHLRDLVAISDGQPRPNSYLGEQVEKHATPTQAPVRRPSLRRRLLKRLCR</sequence>
<evidence type="ECO:0000256" key="1">
    <source>
        <dbReference type="ARBA" id="ARBA00001954"/>
    </source>
</evidence>
<dbReference type="Pfam" id="PF05721">
    <property type="entry name" value="PhyH"/>
    <property type="match status" value="1"/>
</dbReference>
<gene>
    <name evidence="2" type="ORF">MU848_17455</name>
</gene>
<dbReference type="EMBL" id="JALKHS010000020">
    <property type="protein sequence ID" value="MCK0533379.1"/>
    <property type="molecule type" value="Genomic_DNA"/>
</dbReference>
<keyword evidence="3" id="KW-1185">Reference proteome</keyword>
<evidence type="ECO:0000313" key="3">
    <source>
        <dbReference type="Proteomes" id="UP001203512"/>
    </source>
</evidence>
<dbReference type="Gene3D" id="2.60.120.620">
    <property type="entry name" value="q2cbj1_9rhob like domain"/>
    <property type="match status" value="1"/>
</dbReference>
<evidence type="ECO:0000313" key="2">
    <source>
        <dbReference type="EMBL" id="MCK0533379.1"/>
    </source>
</evidence>
<dbReference type="Proteomes" id="UP001203512">
    <property type="component" value="Unassembled WGS sequence"/>
</dbReference>
<accession>A0ABT0E1Y2</accession>
<dbReference type="PANTHER" id="PTHR20883">
    <property type="entry name" value="PHYTANOYL-COA DIOXYGENASE DOMAIN CONTAINING 1"/>
    <property type="match status" value="1"/>
</dbReference>
<dbReference type="InterPro" id="IPR008775">
    <property type="entry name" value="Phytyl_CoA_dOase-like"/>
</dbReference>